<reference evidence="8 9" key="1">
    <citation type="submission" date="2016-10" db="EMBL/GenBank/DDBJ databases">
        <authorList>
            <person name="de Groot N.N."/>
        </authorList>
    </citation>
    <scope>NUCLEOTIDE SEQUENCE [LARGE SCALE GENOMIC DNA]</scope>
    <source>
        <strain evidence="8 9">CGMCC 4.6945</strain>
    </source>
</reference>
<evidence type="ECO:0000256" key="5">
    <source>
        <dbReference type="ARBA" id="ARBA00023163"/>
    </source>
</evidence>
<dbReference type="InterPro" id="IPR014284">
    <property type="entry name" value="RNA_pol_sigma-70_dom"/>
</dbReference>
<keyword evidence="5" id="KW-0804">Transcription</keyword>
<dbReference type="InterPro" id="IPR007627">
    <property type="entry name" value="RNA_pol_sigma70_r2"/>
</dbReference>
<evidence type="ECO:0000256" key="4">
    <source>
        <dbReference type="ARBA" id="ARBA00023125"/>
    </source>
</evidence>
<dbReference type="InterPro" id="IPR013249">
    <property type="entry name" value="RNA_pol_sigma70_r4_t2"/>
</dbReference>
<dbReference type="PANTHER" id="PTHR43133:SF8">
    <property type="entry name" value="RNA POLYMERASE SIGMA FACTOR HI_1459-RELATED"/>
    <property type="match status" value="1"/>
</dbReference>
<dbReference type="STRING" id="988821.SAMN05421867_11522"/>
<dbReference type="SUPFAM" id="SSF88946">
    <property type="entry name" value="Sigma2 domain of RNA polymerase sigma factors"/>
    <property type="match status" value="1"/>
</dbReference>
<dbReference type="GO" id="GO:0016987">
    <property type="term" value="F:sigma factor activity"/>
    <property type="evidence" value="ECO:0007669"/>
    <property type="project" value="UniProtKB-KW"/>
</dbReference>
<dbReference type="NCBIfam" id="TIGR02937">
    <property type="entry name" value="sigma70-ECF"/>
    <property type="match status" value="1"/>
</dbReference>
<keyword evidence="3" id="KW-0731">Sigma factor</keyword>
<dbReference type="Gene3D" id="1.10.1740.10">
    <property type="match status" value="1"/>
</dbReference>
<comment type="similarity">
    <text evidence="1">Belongs to the sigma-70 factor family. ECF subfamily.</text>
</comment>
<dbReference type="InterPro" id="IPR036388">
    <property type="entry name" value="WH-like_DNA-bd_sf"/>
</dbReference>
<evidence type="ECO:0000313" key="8">
    <source>
        <dbReference type="EMBL" id="SFB32942.1"/>
    </source>
</evidence>
<evidence type="ECO:0000259" key="7">
    <source>
        <dbReference type="Pfam" id="PF08281"/>
    </source>
</evidence>
<accession>A0A1I1A5Z9</accession>
<dbReference type="InterPro" id="IPR013325">
    <property type="entry name" value="RNA_pol_sigma_r2"/>
</dbReference>
<dbReference type="Pfam" id="PF08281">
    <property type="entry name" value="Sigma70_r4_2"/>
    <property type="match status" value="1"/>
</dbReference>
<keyword evidence="9" id="KW-1185">Reference proteome</keyword>
<dbReference type="AlphaFoldDB" id="A0A1I1A5Z9"/>
<dbReference type="CDD" id="cd06171">
    <property type="entry name" value="Sigma70_r4"/>
    <property type="match status" value="1"/>
</dbReference>
<name>A0A1I1A5Z9_9CELL</name>
<proteinExistence type="inferred from homology"/>
<dbReference type="Pfam" id="PF04542">
    <property type="entry name" value="Sigma70_r2"/>
    <property type="match status" value="1"/>
</dbReference>
<gene>
    <name evidence="8" type="ORF">SAMN05421867_11522</name>
</gene>
<feature type="domain" description="RNA polymerase sigma-70 region 2" evidence="6">
    <location>
        <begin position="25"/>
        <end position="92"/>
    </location>
</feature>
<evidence type="ECO:0000256" key="2">
    <source>
        <dbReference type="ARBA" id="ARBA00023015"/>
    </source>
</evidence>
<evidence type="ECO:0000259" key="6">
    <source>
        <dbReference type="Pfam" id="PF04542"/>
    </source>
</evidence>
<keyword evidence="2" id="KW-0805">Transcription regulation</keyword>
<feature type="domain" description="RNA polymerase sigma factor 70 region 4 type 2" evidence="7">
    <location>
        <begin position="120"/>
        <end position="169"/>
    </location>
</feature>
<dbReference type="GO" id="GO:0003677">
    <property type="term" value="F:DNA binding"/>
    <property type="evidence" value="ECO:0007669"/>
    <property type="project" value="UniProtKB-KW"/>
</dbReference>
<dbReference type="GO" id="GO:0006352">
    <property type="term" value="P:DNA-templated transcription initiation"/>
    <property type="evidence" value="ECO:0007669"/>
    <property type="project" value="InterPro"/>
</dbReference>
<dbReference type="PANTHER" id="PTHR43133">
    <property type="entry name" value="RNA POLYMERASE ECF-TYPE SIGMA FACTO"/>
    <property type="match status" value="1"/>
</dbReference>
<evidence type="ECO:0000256" key="1">
    <source>
        <dbReference type="ARBA" id="ARBA00010641"/>
    </source>
</evidence>
<dbReference type="Gene3D" id="1.10.10.10">
    <property type="entry name" value="Winged helix-like DNA-binding domain superfamily/Winged helix DNA-binding domain"/>
    <property type="match status" value="1"/>
</dbReference>
<evidence type="ECO:0000313" key="9">
    <source>
        <dbReference type="Proteomes" id="UP000199012"/>
    </source>
</evidence>
<dbReference type="Proteomes" id="UP000199012">
    <property type="component" value="Unassembled WGS sequence"/>
</dbReference>
<dbReference type="InterPro" id="IPR039425">
    <property type="entry name" value="RNA_pol_sigma-70-like"/>
</dbReference>
<evidence type="ECO:0000256" key="3">
    <source>
        <dbReference type="ARBA" id="ARBA00023082"/>
    </source>
</evidence>
<sequence length="192" mass="20799">MGGGTGERSGAGGRVHAGDEVVAALVRERGRGLVAYAYLLTGRMGEAEDVVQDALVKTVVRARDGVDLDLAEAYVRRAILTTFVDGHRRRRRWQDLLPRLGAGSDRPAPDAADRVTAQVAVRAALATLPRRERACVVLRFYEDLSVPEIAGELGVSEGAVKRYLHTGTRRLEEQLGALAPTAQDDDDERSRA</sequence>
<organism evidence="8 9">
    <name type="scientific">Cellulomonas marina</name>
    <dbReference type="NCBI Taxonomy" id="988821"/>
    <lineage>
        <taxon>Bacteria</taxon>
        <taxon>Bacillati</taxon>
        <taxon>Actinomycetota</taxon>
        <taxon>Actinomycetes</taxon>
        <taxon>Micrococcales</taxon>
        <taxon>Cellulomonadaceae</taxon>
        <taxon>Cellulomonas</taxon>
    </lineage>
</organism>
<keyword evidence="4" id="KW-0238">DNA-binding</keyword>
<dbReference type="SUPFAM" id="SSF88659">
    <property type="entry name" value="Sigma3 and sigma4 domains of RNA polymerase sigma factors"/>
    <property type="match status" value="1"/>
</dbReference>
<protein>
    <submittedName>
        <fullName evidence="8">RNA polymerase sigma-70 factor, sigma-E family</fullName>
    </submittedName>
</protein>
<dbReference type="EMBL" id="FOKA01000015">
    <property type="protein sequence ID" value="SFB32942.1"/>
    <property type="molecule type" value="Genomic_DNA"/>
</dbReference>
<dbReference type="InterPro" id="IPR013324">
    <property type="entry name" value="RNA_pol_sigma_r3/r4-like"/>
</dbReference>